<feature type="region of interest" description="Disordered" evidence="1">
    <location>
        <begin position="88"/>
        <end position="116"/>
    </location>
</feature>
<dbReference type="Proteomes" id="UP000070675">
    <property type="component" value="Unassembled WGS sequence"/>
</dbReference>
<keyword evidence="3" id="KW-1185">Reference proteome</keyword>
<protein>
    <submittedName>
        <fullName evidence="2">Uncharacterized protein</fullName>
    </submittedName>
</protein>
<proteinExistence type="predicted"/>
<dbReference type="EMBL" id="LSCR01000016">
    <property type="protein sequence ID" value="KXB34377.1"/>
    <property type="molecule type" value="Genomic_DNA"/>
</dbReference>
<dbReference type="AlphaFoldDB" id="A0A133XTV9"/>
<accession>A0A133XTV9</accession>
<sequence>MAHHQQALEYDLMVRTHFTLDDLGRSLPWRALFSFISGLDKTSLLWQQMHQDRQDEALWESPAVLPQLVALLVDELRSMQYIYTASHSEHAVKQPEPIPRPGIKQKKADVKRFGSKPVTKQEFETFWSSRKED</sequence>
<evidence type="ECO:0000313" key="2">
    <source>
        <dbReference type="EMBL" id="KXB34377.1"/>
    </source>
</evidence>
<reference evidence="3" key="1">
    <citation type="submission" date="2016-01" db="EMBL/GenBank/DDBJ databases">
        <authorList>
            <person name="Mitreva M."/>
            <person name="Pepin K.H."/>
            <person name="Mihindukulasuriya K.A."/>
            <person name="Fulton R."/>
            <person name="Fronick C."/>
            <person name="O'Laughlin M."/>
            <person name="Miner T."/>
            <person name="Herter B."/>
            <person name="Rosa B.A."/>
            <person name="Cordes M."/>
            <person name="Tomlinson C."/>
            <person name="Wollam A."/>
            <person name="Palsikar V.B."/>
            <person name="Mardis E.R."/>
            <person name="Wilson R.K."/>
        </authorList>
    </citation>
    <scope>NUCLEOTIDE SEQUENCE [LARGE SCALE GENOMIC DNA]</scope>
    <source>
        <strain evidence="3">DNF00019</strain>
    </source>
</reference>
<evidence type="ECO:0000313" key="3">
    <source>
        <dbReference type="Proteomes" id="UP000070675"/>
    </source>
</evidence>
<comment type="caution">
    <text evidence="2">The sequence shown here is derived from an EMBL/GenBank/DDBJ whole genome shotgun (WGS) entry which is preliminary data.</text>
</comment>
<evidence type="ECO:0000256" key="1">
    <source>
        <dbReference type="SAM" id="MobiDB-lite"/>
    </source>
</evidence>
<dbReference type="STRING" id="1393034.HMPREF3192_00929"/>
<name>A0A133XTV9_9ACTN</name>
<dbReference type="PATRIC" id="fig|1393034.3.peg.891"/>
<organism evidence="2 3">
    <name type="scientific">Atopobium deltae</name>
    <dbReference type="NCBI Taxonomy" id="1393034"/>
    <lineage>
        <taxon>Bacteria</taxon>
        <taxon>Bacillati</taxon>
        <taxon>Actinomycetota</taxon>
        <taxon>Coriobacteriia</taxon>
        <taxon>Coriobacteriales</taxon>
        <taxon>Atopobiaceae</taxon>
        <taxon>Atopobium</taxon>
    </lineage>
</organism>
<gene>
    <name evidence="2" type="ORF">HMPREF3192_00929</name>
</gene>